<dbReference type="SFLD" id="SFLDG01129">
    <property type="entry name" value="C1.5:_HAD__Beta-PGM__Phosphata"/>
    <property type="match status" value="1"/>
</dbReference>
<accession>A0A0A7IAD6</accession>
<dbReference type="PANTHER" id="PTHR18901">
    <property type="entry name" value="2-DEOXYGLUCOSE-6-PHOSPHATE PHOSPHATASE 2"/>
    <property type="match status" value="1"/>
</dbReference>
<dbReference type="InterPro" id="IPR041492">
    <property type="entry name" value="HAD_2"/>
</dbReference>
<dbReference type="NCBIfam" id="TIGR01509">
    <property type="entry name" value="HAD-SF-IA-v3"/>
    <property type="match status" value="1"/>
</dbReference>
<dbReference type="PANTHER" id="PTHR18901:SF38">
    <property type="entry name" value="PSEUDOURIDINE-5'-PHOSPHATASE"/>
    <property type="match status" value="1"/>
</dbReference>
<organism evidence="1 2">
    <name type="scientific">Bifidobacterium pseudolongum PV8-2</name>
    <dbReference type="NCBI Taxonomy" id="1447715"/>
    <lineage>
        <taxon>Bacteria</taxon>
        <taxon>Bacillati</taxon>
        <taxon>Actinomycetota</taxon>
        <taxon>Actinomycetes</taxon>
        <taxon>Bifidobacteriales</taxon>
        <taxon>Bifidobacteriaceae</taxon>
        <taxon>Bifidobacterium</taxon>
    </lineage>
</organism>
<evidence type="ECO:0000313" key="2">
    <source>
        <dbReference type="Proteomes" id="UP000030636"/>
    </source>
</evidence>
<dbReference type="Pfam" id="PF13419">
    <property type="entry name" value="HAD_2"/>
    <property type="match status" value="1"/>
</dbReference>
<dbReference type="EMBL" id="CP007457">
    <property type="protein sequence ID" value="AIZ16200.1"/>
    <property type="molecule type" value="Genomic_DNA"/>
</dbReference>
<dbReference type="InterPro" id="IPR006439">
    <property type="entry name" value="HAD-SF_hydro_IA"/>
</dbReference>
<dbReference type="SFLD" id="SFLDS00003">
    <property type="entry name" value="Haloacid_Dehalogenase"/>
    <property type="match status" value="1"/>
</dbReference>
<dbReference type="Gene3D" id="1.10.150.240">
    <property type="entry name" value="Putative phosphatase, domain 2"/>
    <property type="match status" value="1"/>
</dbReference>
<dbReference type="GO" id="GO:0016791">
    <property type="term" value="F:phosphatase activity"/>
    <property type="evidence" value="ECO:0007669"/>
    <property type="project" value="TreeGrafter"/>
</dbReference>
<dbReference type="Gene3D" id="3.40.50.1000">
    <property type="entry name" value="HAD superfamily/HAD-like"/>
    <property type="match status" value="1"/>
</dbReference>
<evidence type="ECO:0000313" key="1">
    <source>
        <dbReference type="EMBL" id="AIZ16200.1"/>
    </source>
</evidence>
<dbReference type="InterPro" id="IPR023214">
    <property type="entry name" value="HAD_sf"/>
</dbReference>
<dbReference type="InterPro" id="IPR036412">
    <property type="entry name" value="HAD-like_sf"/>
</dbReference>
<keyword evidence="2" id="KW-1185">Reference proteome</keyword>
<gene>
    <name evidence="1" type="ORF">AH67_04020</name>
</gene>
<dbReference type="CDD" id="cd07505">
    <property type="entry name" value="HAD_BPGM-like"/>
    <property type="match status" value="1"/>
</dbReference>
<reference evidence="1 2" key="1">
    <citation type="journal article" date="2015" name="Genome Announc.">
        <title>Bifidobacterium pseudolongum Strain PV8-2, Isolated from a Stool Sample of an Anemic Kenyan Infant.</title>
        <authorList>
            <person name="Vazquez-Gutierrez P."/>
            <person name="Lacroix C."/>
            <person name="Chassard C."/>
            <person name="Klumpp J."/>
            <person name="Stevens M.J."/>
            <person name="Jans C."/>
        </authorList>
    </citation>
    <scope>NUCLEOTIDE SEQUENCE [LARGE SCALE GENOMIC DNA]</scope>
    <source>
        <strain evidence="1 2">PV8-2</strain>
    </source>
</reference>
<dbReference type="InterPro" id="IPR023198">
    <property type="entry name" value="PGP-like_dom2"/>
</dbReference>
<dbReference type="STRING" id="1447715.AH67_04020"/>
<dbReference type="HOGENOM" id="CLU_045011_13_1_11"/>
<dbReference type="AlphaFoldDB" id="A0A0A7IAD6"/>
<dbReference type="OrthoDB" id="9797743at2"/>
<dbReference type="Proteomes" id="UP000030636">
    <property type="component" value="Chromosome"/>
</dbReference>
<dbReference type="SUPFAM" id="SSF56784">
    <property type="entry name" value="HAD-like"/>
    <property type="match status" value="1"/>
</dbReference>
<name>A0A0A7IAD6_9BIFI</name>
<sequence length="221" mass="23813">MTTDENLGKAAIFDLDGTLLDSMGVWDQIDAAFLAKRGITVPDDYMETVTAMQFREIARYTIDRFDLDDTEDGLMAEWDRMAHDAYTSIVQPKAHALDYLRYLKATGARLAVATTMPAGLRAPALGHAGMLDLFDAIVGVDDVGRGKEHPDIYLEAAARVGVPAHAATVFEDLLAGVQSAAGAGMHVWGVYDESSAQSWPAIQSIAQGVLDDFAQAPRPLA</sequence>
<dbReference type="KEGG" id="bpsp:AH67_04020"/>
<dbReference type="RefSeq" id="WP_022857656.1">
    <property type="nucleotide sequence ID" value="NZ_CP007457.1"/>
</dbReference>
<protein>
    <submittedName>
        <fullName evidence="1">Beta-phosphoglucomutase</fullName>
    </submittedName>
</protein>
<proteinExistence type="predicted"/>